<dbReference type="PANTHER" id="PTHR43968">
    <property type="match status" value="1"/>
</dbReference>
<dbReference type="InterPro" id="IPR036249">
    <property type="entry name" value="Thioredoxin-like_sf"/>
</dbReference>
<name>A0ABW7NX41_9GAMM</name>
<dbReference type="SUPFAM" id="SSF47616">
    <property type="entry name" value="GST C-terminal domain-like"/>
    <property type="match status" value="1"/>
</dbReference>
<protein>
    <submittedName>
        <fullName evidence="3">Glutathione S-transferase family protein</fullName>
    </submittedName>
</protein>
<gene>
    <name evidence="3" type="ORF">AB9R89_00110</name>
</gene>
<dbReference type="EMBL" id="JBGFTR010000001">
    <property type="protein sequence ID" value="MFH7563733.1"/>
    <property type="molecule type" value="Genomic_DNA"/>
</dbReference>
<dbReference type="PROSITE" id="PS50405">
    <property type="entry name" value="GST_CTER"/>
    <property type="match status" value="1"/>
</dbReference>
<evidence type="ECO:0000313" key="3">
    <source>
        <dbReference type="EMBL" id="MFH7563733.1"/>
    </source>
</evidence>
<dbReference type="RefSeq" id="WP_317074838.1">
    <property type="nucleotide sequence ID" value="NZ_CP166302.1"/>
</dbReference>
<feature type="domain" description="GST N-terminal" evidence="1">
    <location>
        <begin position="3"/>
        <end position="85"/>
    </location>
</feature>
<dbReference type="InterPro" id="IPR010987">
    <property type="entry name" value="Glutathione-S-Trfase_C-like"/>
</dbReference>
<dbReference type="SUPFAM" id="SSF52833">
    <property type="entry name" value="Thioredoxin-like"/>
    <property type="match status" value="1"/>
</dbReference>
<accession>A0ABW7NX41</accession>
<evidence type="ECO:0000313" key="4">
    <source>
        <dbReference type="Proteomes" id="UP001610706"/>
    </source>
</evidence>
<dbReference type="Gene3D" id="3.40.30.10">
    <property type="entry name" value="Glutaredoxin"/>
    <property type="match status" value="1"/>
</dbReference>
<sequence length="213" mass="24108">MEPNVYIFGPAFSSFVRSVMLCCEEKGISYRYGMSPKGQSIRFKSSEHRTIHPYGKVPALLHNERVLFETSTICRYLDACFAGPALQPDSILERAQLDERCAEISIYIDQTLIRDLVLEFAFPKGPEGKIRQERIDKTLPAARQTLQRLTTLLGEHPFICGQNYTIADALLTPVLDYVELLPIGKELVGTGRLQGYLNRMRARPSGMKVLNIR</sequence>
<dbReference type="InterPro" id="IPR040079">
    <property type="entry name" value="Glutathione_S-Trfase"/>
</dbReference>
<feature type="domain" description="GST C-terminal" evidence="2">
    <location>
        <begin position="90"/>
        <end position="213"/>
    </location>
</feature>
<dbReference type="Gene3D" id="1.20.1050.10">
    <property type="match status" value="1"/>
</dbReference>
<dbReference type="PROSITE" id="PS50404">
    <property type="entry name" value="GST_NTER"/>
    <property type="match status" value="1"/>
</dbReference>
<dbReference type="PANTHER" id="PTHR43968:SF6">
    <property type="entry name" value="GLUTATHIONE S-TRANSFERASE OMEGA"/>
    <property type="match status" value="1"/>
</dbReference>
<dbReference type="SFLD" id="SFLDG00358">
    <property type="entry name" value="Main_(cytGST)"/>
    <property type="match status" value="1"/>
</dbReference>
<keyword evidence="4" id="KW-1185">Reference proteome</keyword>
<evidence type="ECO:0000259" key="2">
    <source>
        <dbReference type="PROSITE" id="PS50405"/>
    </source>
</evidence>
<reference evidence="3 4" key="1">
    <citation type="submission" date="2024-08" db="EMBL/GenBank/DDBJ databases">
        <title>Oceanimonas smirnovii Genome sequencing and assembly.</title>
        <authorList>
            <person name="Tang B."/>
        </authorList>
    </citation>
    <scope>NUCLEOTIDE SEQUENCE [LARGE SCALE GENOMIC DNA]</scope>
    <source>
        <strain evidence="3 4">OS2020-119</strain>
    </source>
</reference>
<dbReference type="SFLD" id="SFLDS00019">
    <property type="entry name" value="Glutathione_Transferase_(cytos"/>
    <property type="match status" value="1"/>
</dbReference>
<comment type="caution">
    <text evidence="3">The sequence shown here is derived from an EMBL/GenBank/DDBJ whole genome shotgun (WGS) entry which is preliminary data.</text>
</comment>
<dbReference type="InterPro" id="IPR036282">
    <property type="entry name" value="Glutathione-S-Trfase_C_sf"/>
</dbReference>
<dbReference type="Pfam" id="PF13409">
    <property type="entry name" value="GST_N_2"/>
    <property type="match status" value="1"/>
</dbReference>
<dbReference type="CDD" id="cd00299">
    <property type="entry name" value="GST_C_family"/>
    <property type="match status" value="1"/>
</dbReference>
<proteinExistence type="predicted"/>
<dbReference type="InterPro" id="IPR004045">
    <property type="entry name" value="Glutathione_S-Trfase_N"/>
</dbReference>
<evidence type="ECO:0000259" key="1">
    <source>
        <dbReference type="PROSITE" id="PS50404"/>
    </source>
</evidence>
<dbReference type="InterPro" id="IPR004046">
    <property type="entry name" value="GST_C"/>
</dbReference>
<dbReference type="InterPro" id="IPR050983">
    <property type="entry name" value="GST_Omega/HSP26"/>
</dbReference>
<dbReference type="Pfam" id="PF00043">
    <property type="entry name" value="GST_C"/>
    <property type="match status" value="1"/>
</dbReference>
<dbReference type="Proteomes" id="UP001610706">
    <property type="component" value="Unassembled WGS sequence"/>
</dbReference>
<organism evidence="3 4">
    <name type="scientific">Oceanimonas smirnovii</name>
    <dbReference type="NCBI Taxonomy" id="264574"/>
    <lineage>
        <taxon>Bacteria</taxon>
        <taxon>Pseudomonadati</taxon>
        <taxon>Pseudomonadota</taxon>
        <taxon>Gammaproteobacteria</taxon>
        <taxon>Aeromonadales</taxon>
        <taxon>Aeromonadaceae</taxon>
        <taxon>Oceanimonas</taxon>
    </lineage>
</organism>